<evidence type="ECO:0000313" key="2">
    <source>
        <dbReference type="Proteomes" id="UP000654345"/>
    </source>
</evidence>
<proteinExistence type="predicted"/>
<evidence type="ECO:0000313" key="1">
    <source>
        <dbReference type="EMBL" id="GHO54739.1"/>
    </source>
</evidence>
<organism evidence="1 2">
    <name type="scientific">Ktedonobacter robiniae</name>
    <dbReference type="NCBI Taxonomy" id="2778365"/>
    <lineage>
        <taxon>Bacteria</taxon>
        <taxon>Bacillati</taxon>
        <taxon>Chloroflexota</taxon>
        <taxon>Ktedonobacteria</taxon>
        <taxon>Ktedonobacterales</taxon>
        <taxon>Ktedonobacteraceae</taxon>
        <taxon>Ktedonobacter</taxon>
    </lineage>
</organism>
<name>A0ABQ3UPP8_9CHLR</name>
<comment type="caution">
    <text evidence="1">The sequence shown here is derived from an EMBL/GenBank/DDBJ whole genome shotgun (WGS) entry which is preliminary data.</text>
</comment>
<dbReference type="Proteomes" id="UP000654345">
    <property type="component" value="Unassembled WGS sequence"/>
</dbReference>
<dbReference type="EMBL" id="BNJG01000001">
    <property type="protein sequence ID" value="GHO54739.1"/>
    <property type="molecule type" value="Genomic_DNA"/>
</dbReference>
<dbReference type="RefSeq" id="WP_201371414.1">
    <property type="nucleotide sequence ID" value="NZ_BNJG01000001.1"/>
</dbReference>
<sequence>MFSEDDFETIAHETGSDDLLSEDDLRLPEGANVLVRVHAVRAWLTRRKQDADLAIGQVALALQMLMQDEPESSHPRRRRVQPTDPYTHVLELQQELQAAQDRLQAYTEAEELFEDYLAHTTSSDRVLVEYYLAIENLCLEQTEAPQEVEGSLAIRQQIFEEVLHRLERVTTPETD</sequence>
<gene>
    <name evidence="1" type="ORF">KSB_32140</name>
</gene>
<keyword evidence="2" id="KW-1185">Reference proteome</keyword>
<protein>
    <submittedName>
        <fullName evidence="1">Uncharacterized protein</fullName>
    </submittedName>
</protein>
<accession>A0ABQ3UPP8</accession>
<reference evidence="1 2" key="1">
    <citation type="journal article" date="2021" name="Int. J. Syst. Evol. Microbiol.">
        <title>Reticulibacter mediterranei gen. nov., sp. nov., within the new family Reticulibacteraceae fam. nov., and Ktedonospora formicarum gen. nov., sp. nov., Ktedonobacter robiniae sp. nov., Dictyobacter formicarum sp. nov. and Dictyobacter arantiisoli sp. nov., belonging to the class Ktedonobacteria.</title>
        <authorList>
            <person name="Yabe S."/>
            <person name="Zheng Y."/>
            <person name="Wang C.M."/>
            <person name="Sakai Y."/>
            <person name="Abe K."/>
            <person name="Yokota A."/>
            <person name="Donadio S."/>
            <person name="Cavaletti L."/>
            <person name="Monciardini P."/>
        </authorList>
    </citation>
    <scope>NUCLEOTIDE SEQUENCE [LARGE SCALE GENOMIC DNA]</scope>
    <source>
        <strain evidence="1 2">SOSP1-30</strain>
    </source>
</reference>